<protein>
    <submittedName>
        <fullName evidence="1">Uncharacterized protein</fullName>
    </submittedName>
</protein>
<sequence>MSYVTAVCEKKKKTSAVQIKIILLTFKTDLKKKKEKKKALIYNVGDMSML</sequence>
<gene>
    <name evidence="1" type="ORF">OCBIM_22033027mg</name>
</gene>
<organism evidence="1">
    <name type="scientific">Octopus bimaculoides</name>
    <name type="common">California two-spotted octopus</name>
    <dbReference type="NCBI Taxonomy" id="37653"/>
    <lineage>
        <taxon>Eukaryota</taxon>
        <taxon>Metazoa</taxon>
        <taxon>Spiralia</taxon>
        <taxon>Lophotrochozoa</taxon>
        <taxon>Mollusca</taxon>
        <taxon>Cephalopoda</taxon>
        <taxon>Coleoidea</taxon>
        <taxon>Octopodiformes</taxon>
        <taxon>Octopoda</taxon>
        <taxon>Incirrata</taxon>
        <taxon>Octopodidae</taxon>
        <taxon>Octopus</taxon>
    </lineage>
</organism>
<reference evidence="1" key="1">
    <citation type="submission" date="2015-07" db="EMBL/GenBank/DDBJ databases">
        <title>MeaNS - Measles Nucleotide Surveillance Program.</title>
        <authorList>
            <person name="Tran T."/>
            <person name="Druce J."/>
        </authorList>
    </citation>
    <scope>NUCLEOTIDE SEQUENCE</scope>
    <source>
        <strain evidence="1">UCB-OBI-ISO-001</strain>
        <tissue evidence="1">Gonad</tissue>
    </source>
</reference>
<evidence type="ECO:0000313" key="1">
    <source>
        <dbReference type="EMBL" id="KOF76701.1"/>
    </source>
</evidence>
<proteinExistence type="predicted"/>
<dbReference type="AlphaFoldDB" id="A0A0L8GI78"/>
<dbReference type="EMBL" id="KQ421720">
    <property type="protein sequence ID" value="KOF76701.1"/>
    <property type="molecule type" value="Genomic_DNA"/>
</dbReference>
<name>A0A0L8GI78_OCTBM</name>
<accession>A0A0L8GI78</accession>